<dbReference type="GeneID" id="26249341"/>
<sequence>MQGYFLIYLARAIQTLHTCDVGCRHALDTIDTDAISPQMKYCGVYRTDA</sequence>
<gene>
    <name evidence="1" type="ORF">COCVIDRAFT_108104</name>
</gene>
<dbReference type="RefSeq" id="XP_014553274.1">
    <property type="nucleotide sequence ID" value="XM_014697788.1"/>
</dbReference>
<dbReference type="HOGENOM" id="CLU_3142800_0_0_1"/>
<keyword evidence="2" id="KW-1185">Reference proteome</keyword>
<name>W7EHC8_BIPV3</name>
<protein>
    <submittedName>
        <fullName evidence="1">Uncharacterized protein</fullName>
    </submittedName>
</protein>
<organism evidence="1 2">
    <name type="scientific">Bipolaris victoriae (strain FI3)</name>
    <name type="common">Victoria blight of oats agent</name>
    <name type="synonym">Cochliobolus victoriae</name>
    <dbReference type="NCBI Taxonomy" id="930091"/>
    <lineage>
        <taxon>Eukaryota</taxon>
        <taxon>Fungi</taxon>
        <taxon>Dikarya</taxon>
        <taxon>Ascomycota</taxon>
        <taxon>Pezizomycotina</taxon>
        <taxon>Dothideomycetes</taxon>
        <taxon>Pleosporomycetidae</taxon>
        <taxon>Pleosporales</taxon>
        <taxon>Pleosporineae</taxon>
        <taxon>Pleosporaceae</taxon>
        <taxon>Bipolaris</taxon>
    </lineage>
</organism>
<dbReference type="AlphaFoldDB" id="W7EHC8"/>
<accession>W7EHC8</accession>
<evidence type="ECO:0000313" key="2">
    <source>
        <dbReference type="Proteomes" id="UP000054337"/>
    </source>
</evidence>
<dbReference type="EMBL" id="KI968781">
    <property type="protein sequence ID" value="EUN23697.1"/>
    <property type="molecule type" value="Genomic_DNA"/>
</dbReference>
<proteinExistence type="predicted"/>
<dbReference type="Proteomes" id="UP000054337">
    <property type="component" value="Unassembled WGS sequence"/>
</dbReference>
<evidence type="ECO:0000313" key="1">
    <source>
        <dbReference type="EMBL" id="EUN23697.1"/>
    </source>
</evidence>
<reference evidence="1 2" key="1">
    <citation type="journal article" date="2013" name="PLoS Genet.">
        <title>Comparative genome structure, secondary metabolite, and effector coding capacity across Cochliobolus pathogens.</title>
        <authorList>
            <person name="Condon B.J."/>
            <person name="Leng Y."/>
            <person name="Wu D."/>
            <person name="Bushley K.E."/>
            <person name="Ohm R.A."/>
            <person name="Otillar R."/>
            <person name="Martin J."/>
            <person name="Schackwitz W."/>
            <person name="Grimwood J."/>
            <person name="MohdZainudin N."/>
            <person name="Xue C."/>
            <person name="Wang R."/>
            <person name="Manning V.A."/>
            <person name="Dhillon B."/>
            <person name="Tu Z.J."/>
            <person name="Steffenson B.J."/>
            <person name="Salamov A."/>
            <person name="Sun H."/>
            <person name="Lowry S."/>
            <person name="LaButti K."/>
            <person name="Han J."/>
            <person name="Copeland A."/>
            <person name="Lindquist E."/>
            <person name="Barry K."/>
            <person name="Schmutz J."/>
            <person name="Baker S.E."/>
            <person name="Ciuffetti L.M."/>
            <person name="Grigoriev I.V."/>
            <person name="Zhong S."/>
            <person name="Turgeon B.G."/>
        </authorList>
    </citation>
    <scope>NUCLEOTIDE SEQUENCE [LARGE SCALE GENOMIC DNA]</scope>
    <source>
        <strain evidence="1 2">FI3</strain>
    </source>
</reference>